<name>A0A803NME5_CANSA</name>
<dbReference type="EnsemblPlants" id="evm.model.01.2727">
    <property type="protein sequence ID" value="cds.evm.model.01.2727"/>
    <property type="gene ID" value="evm.TU.01.2727"/>
</dbReference>
<dbReference type="Proteomes" id="UP000596661">
    <property type="component" value="Chromosome 1"/>
</dbReference>
<dbReference type="AlphaFoldDB" id="A0A803NME5"/>
<keyword evidence="2" id="KW-1185">Reference proteome</keyword>
<proteinExistence type="predicted"/>
<organism evidence="1 2">
    <name type="scientific">Cannabis sativa</name>
    <name type="common">Hemp</name>
    <name type="synonym">Marijuana</name>
    <dbReference type="NCBI Taxonomy" id="3483"/>
    <lineage>
        <taxon>Eukaryota</taxon>
        <taxon>Viridiplantae</taxon>
        <taxon>Streptophyta</taxon>
        <taxon>Embryophyta</taxon>
        <taxon>Tracheophyta</taxon>
        <taxon>Spermatophyta</taxon>
        <taxon>Magnoliopsida</taxon>
        <taxon>eudicotyledons</taxon>
        <taxon>Gunneridae</taxon>
        <taxon>Pentapetalae</taxon>
        <taxon>rosids</taxon>
        <taxon>fabids</taxon>
        <taxon>Rosales</taxon>
        <taxon>Cannabaceae</taxon>
        <taxon>Cannabis</taxon>
    </lineage>
</organism>
<dbReference type="Gramene" id="evm.model.01.2727">
    <property type="protein sequence ID" value="cds.evm.model.01.2727"/>
    <property type="gene ID" value="evm.TU.01.2727"/>
</dbReference>
<sequence>MKRILDFEIASLGDKPFLSIRRVKMVVRDFPHGVGPGCALYADNCCHTLDKSSNELLESDETTNDTVCSKANSIGSQQVDKPVSVGQSAGLII</sequence>
<evidence type="ECO:0000313" key="2">
    <source>
        <dbReference type="Proteomes" id="UP000596661"/>
    </source>
</evidence>
<accession>A0A803NME5</accession>
<reference evidence="1" key="2">
    <citation type="submission" date="2021-03" db="UniProtKB">
        <authorList>
            <consortium name="EnsemblPlants"/>
        </authorList>
    </citation>
    <scope>IDENTIFICATION</scope>
</reference>
<reference evidence="1" key="1">
    <citation type="submission" date="2018-11" db="EMBL/GenBank/DDBJ databases">
        <authorList>
            <person name="Grassa J C."/>
        </authorList>
    </citation>
    <scope>NUCLEOTIDE SEQUENCE [LARGE SCALE GENOMIC DNA]</scope>
</reference>
<protein>
    <submittedName>
        <fullName evidence="1">Uncharacterized protein</fullName>
    </submittedName>
</protein>
<dbReference type="EMBL" id="UZAU01000079">
    <property type="status" value="NOT_ANNOTATED_CDS"/>
    <property type="molecule type" value="Genomic_DNA"/>
</dbReference>
<evidence type="ECO:0000313" key="1">
    <source>
        <dbReference type="EnsemblPlants" id="cds.evm.model.01.2727"/>
    </source>
</evidence>